<dbReference type="InterPro" id="IPR018552">
    <property type="entry name" value="CENP-X"/>
</dbReference>
<dbReference type="PANTHER" id="PTHR28680">
    <property type="entry name" value="CENTROMERE PROTEIN X"/>
    <property type="match status" value="1"/>
</dbReference>
<comment type="similarity">
    <text evidence="2">Belongs to the CENP-X/MHF2 family.</text>
</comment>
<evidence type="ECO:0000256" key="6">
    <source>
        <dbReference type="ARBA" id="ARBA00023242"/>
    </source>
</evidence>
<evidence type="ECO:0000256" key="5">
    <source>
        <dbReference type="ARBA" id="ARBA00023204"/>
    </source>
</evidence>
<dbReference type="CDD" id="cd22921">
    <property type="entry name" value="HFD_CENP-X"/>
    <property type="match status" value="1"/>
</dbReference>
<evidence type="ECO:0000256" key="4">
    <source>
        <dbReference type="ARBA" id="ARBA00023125"/>
    </source>
</evidence>
<evidence type="ECO:0000256" key="7">
    <source>
        <dbReference type="SAM" id="MobiDB-lite"/>
    </source>
</evidence>
<comment type="caution">
    <text evidence="8">The sequence shown here is derived from an EMBL/GenBank/DDBJ whole genome shotgun (WGS) entry which is preliminary data.</text>
</comment>
<evidence type="ECO:0000256" key="3">
    <source>
        <dbReference type="ARBA" id="ARBA00022763"/>
    </source>
</evidence>
<keyword evidence="5" id="KW-0234">DNA repair</keyword>
<reference evidence="8 9" key="1">
    <citation type="submission" date="2024-02" db="EMBL/GenBank/DDBJ databases">
        <title>Discinaceae phylogenomics.</title>
        <authorList>
            <person name="Dirks A.C."/>
            <person name="James T.Y."/>
        </authorList>
    </citation>
    <scope>NUCLEOTIDE SEQUENCE [LARGE SCALE GENOMIC DNA]</scope>
    <source>
        <strain evidence="8 9">ACD0624</strain>
    </source>
</reference>
<keyword evidence="9" id="KW-1185">Reference proteome</keyword>
<keyword evidence="3" id="KW-0227">DNA damage</keyword>
<keyword evidence="6" id="KW-0539">Nucleus</keyword>
<evidence type="ECO:0000313" key="8">
    <source>
        <dbReference type="EMBL" id="KAL0635266.1"/>
    </source>
</evidence>
<evidence type="ECO:0000313" key="9">
    <source>
        <dbReference type="Proteomes" id="UP001447188"/>
    </source>
</evidence>
<dbReference type="Pfam" id="PF09415">
    <property type="entry name" value="CENP-X"/>
    <property type="match status" value="1"/>
</dbReference>
<evidence type="ECO:0000256" key="2">
    <source>
        <dbReference type="ARBA" id="ARBA00009359"/>
    </source>
</evidence>
<accession>A0ABR3GHC0</accession>
<keyword evidence="4" id="KW-0238">DNA-binding</keyword>
<sequence length="107" mass="12324">MPPRRAVDTPSPPLPSSSEEDKNDISLPPQLLQRLLQEFFEEKKTRISRPALNATGEYTKTFIREAIWRATAIRKEREQDPGSVRNMSAFLEVEDLEKLSPQLLLDF</sequence>
<evidence type="ECO:0008006" key="10">
    <source>
        <dbReference type="Google" id="ProtNLM"/>
    </source>
</evidence>
<proteinExistence type="inferred from homology"/>
<comment type="subcellular location">
    <subcellularLocation>
        <location evidence="1">Nucleus</location>
    </subcellularLocation>
</comment>
<gene>
    <name evidence="8" type="ORF">Q9L58_005751</name>
</gene>
<organism evidence="8 9">
    <name type="scientific">Discina gigas</name>
    <dbReference type="NCBI Taxonomy" id="1032678"/>
    <lineage>
        <taxon>Eukaryota</taxon>
        <taxon>Fungi</taxon>
        <taxon>Dikarya</taxon>
        <taxon>Ascomycota</taxon>
        <taxon>Pezizomycotina</taxon>
        <taxon>Pezizomycetes</taxon>
        <taxon>Pezizales</taxon>
        <taxon>Discinaceae</taxon>
        <taxon>Discina</taxon>
    </lineage>
</organism>
<name>A0ABR3GHC0_9PEZI</name>
<dbReference type="PANTHER" id="PTHR28680:SF1">
    <property type="entry name" value="CENTROMERE PROTEIN X"/>
    <property type="match status" value="1"/>
</dbReference>
<protein>
    <recommendedName>
        <fullName evidence="10">Centromere protein X</fullName>
    </recommendedName>
</protein>
<evidence type="ECO:0000256" key="1">
    <source>
        <dbReference type="ARBA" id="ARBA00004123"/>
    </source>
</evidence>
<dbReference type="Gene3D" id="6.10.130.30">
    <property type="match status" value="1"/>
</dbReference>
<feature type="region of interest" description="Disordered" evidence="7">
    <location>
        <begin position="1"/>
        <end position="27"/>
    </location>
</feature>
<dbReference type="EMBL" id="JBBBZM010000073">
    <property type="protein sequence ID" value="KAL0635266.1"/>
    <property type="molecule type" value="Genomic_DNA"/>
</dbReference>
<dbReference type="Proteomes" id="UP001447188">
    <property type="component" value="Unassembled WGS sequence"/>
</dbReference>